<dbReference type="GO" id="GO:0005581">
    <property type="term" value="C:collagen trimer"/>
    <property type="evidence" value="ECO:0007669"/>
    <property type="project" value="UniProtKB-KW"/>
</dbReference>
<proteinExistence type="predicted"/>
<feature type="compositionally biased region" description="Low complexity" evidence="6">
    <location>
        <begin position="225"/>
        <end position="254"/>
    </location>
</feature>
<keyword evidence="2" id="KW-0964">Secreted</keyword>
<evidence type="ECO:0000256" key="3">
    <source>
        <dbReference type="ARBA" id="ARBA00022530"/>
    </source>
</evidence>
<evidence type="ECO:0000256" key="4">
    <source>
        <dbReference type="ARBA" id="ARBA00022729"/>
    </source>
</evidence>
<reference evidence="9" key="2">
    <citation type="submission" date="2025-08" db="UniProtKB">
        <authorList>
            <consortium name="Ensembl"/>
        </authorList>
    </citation>
    <scope>IDENTIFICATION</scope>
</reference>
<sequence>MNTASLLPVLCICALSLRASRGTGFKYKFPALRHVNAEQSAATPPGDPGRASARYSSSHASFRNWCQYTVSKTVSCQVHNGTTSLVQRMFQSCRWPGPCSNVISYRTLVRPTYRVAYRQVTALEWRCCPGFLGEDCHEECMNCTSYTEMIDRLRFIESKVALLENARLPSLSGSSLPEGSTDNEVDTPNPTPFEPPTLGLPGARGPPGPVGPPGIPGPPGPPGPKGQVGPVGYPGSKGSPGPKGEMGFPGEIGQPGPPGPPGLPGPTTVLSLRGDILPLGEGLQPFMELGPPGPPGPRGPPGSPGPAGVPGIPGIPGRDAEGGYSGIPGPPGPKGDRGETGPPGLTGEQGHPGAPGPKGDPGESQSESDAVQQLREALKILAERVLILEHMMGIHENPVEPGSGLDALIDPVPLAAVKTRRAEPISFSSPLLGGSRWGSKGRERKSQN</sequence>
<comment type="subcellular location">
    <subcellularLocation>
        <location evidence="1">Secreted</location>
        <location evidence="1">Extracellular space</location>
        <location evidence="1">Extracellular matrix</location>
    </subcellularLocation>
</comment>
<dbReference type="Pfam" id="PF07546">
    <property type="entry name" value="EMI"/>
    <property type="match status" value="1"/>
</dbReference>
<keyword evidence="3" id="KW-0272">Extracellular matrix</keyword>
<evidence type="ECO:0000256" key="5">
    <source>
        <dbReference type="ARBA" id="ARBA00023157"/>
    </source>
</evidence>
<protein>
    <submittedName>
        <fullName evidence="9">Collagen alpha-1(XXVI) chain-like</fullName>
    </submittedName>
</protein>
<dbReference type="Proteomes" id="UP000694397">
    <property type="component" value="Chromosome 10"/>
</dbReference>
<keyword evidence="10" id="KW-1185">Reference proteome</keyword>
<evidence type="ECO:0000313" key="10">
    <source>
        <dbReference type="Proteomes" id="UP000694397"/>
    </source>
</evidence>
<dbReference type="RefSeq" id="XP_029111662.1">
    <property type="nucleotide sequence ID" value="XM_029255829.1"/>
</dbReference>
<reference evidence="9 10" key="1">
    <citation type="submission" date="2019-04" db="EMBL/GenBank/DDBJ databases">
        <authorList>
            <consortium name="Wellcome Sanger Institute Data Sharing"/>
        </authorList>
    </citation>
    <scope>NUCLEOTIDE SEQUENCE [LARGE SCALE GENOMIC DNA]</scope>
</reference>
<organism evidence="9 10">
    <name type="scientific">Scleropages formosus</name>
    <name type="common">Asian bonytongue</name>
    <name type="synonym">Osteoglossum formosum</name>
    <dbReference type="NCBI Taxonomy" id="113540"/>
    <lineage>
        <taxon>Eukaryota</taxon>
        <taxon>Metazoa</taxon>
        <taxon>Chordata</taxon>
        <taxon>Craniata</taxon>
        <taxon>Vertebrata</taxon>
        <taxon>Euteleostomi</taxon>
        <taxon>Actinopterygii</taxon>
        <taxon>Neopterygii</taxon>
        <taxon>Teleostei</taxon>
        <taxon>Osteoglossocephala</taxon>
        <taxon>Osteoglossomorpha</taxon>
        <taxon>Osteoglossiformes</taxon>
        <taxon>Osteoglossidae</taxon>
        <taxon>Scleropages</taxon>
    </lineage>
</organism>
<keyword evidence="4 7" id="KW-0732">Signal</keyword>
<feature type="signal peptide" evidence="7">
    <location>
        <begin position="1"/>
        <end position="22"/>
    </location>
</feature>
<feature type="compositionally biased region" description="Pro residues" evidence="6">
    <location>
        <begin position="291"/>
        <end position="304"/>
    </location>
</feature>
<evidence type="ECO:0000313" key="9">
    <source>
        <dbReference type="Ensembl" id="ENSSFOP00015077820.1"/>
    </source>
</evidence>
<name>A0A8C9WP67_SCLFO</name>
<dbReference type="OrthoDB" id="10071545at2759"/>
<reference evidence="9" key="3">
    <citation type="submission" date="2025-09" db="UniProtKB">
        <authorList>
            <consortium name="Ensembl"/>
        </authorList>
    </citation>
    <scope>IDENTIFICATION</scope>
</reference>
<evidence type="ECO:0000256" key="2">
    <source>
        <dbReference type="ARBA" id="ARBA00022525"/>
    </source>
</evidence>
<evidence type="ECO:0000256" key="6">
    <source>
        <dbReference type="SAM" id="MobiDB-lite"/>
    </source>
</evidence>
<dbReference type="KEGG" id="sfm:108922390"/>
<evidence type="ECO:0000256" key="1">
    <source>
        <dbReference type="ARBA" id="ARBA00004498"/>
    </source>
</evidence>
<feature type="region of interest" description="Disordered" evidence="6">
    <location>
        <begin position="421"/>
        <end position="448"/>
    </location>
</feature>
<dbReference type="PROSITE" id="PS51041">
    <property type="entry name" value="EMI"/>
    <property type="match status" value="1"/>
</dbReference>
<dbReference type="InterPro" id="IPR050392">
    <property type="entry name" value="Collagen/C1q_domain"/>
</dbReference>
<dbReference type="Ensembl" id="ENSSFOT00015077253.1">
    <property type="protein sequence ID" value="ENSSFOP00015077820.1"/>
    <property type="gene ID" value="ENSSFOG00015004030.2"/>
</dbReference>
<feature type="domain" description="EMI" evidence="8">
    <location>
        <begin position="62"/>
        <end position="138"/>
    </location>
</feature>
<evidence type="ECO:0000259" key="8">
    <source>
        <dbReference type="PROSITE" id="PS51041"/>
    </source>
</evidence>
<dbReference type="InterPro" id="IPR008160">
    <property type="entry name" value="Collagen"/>
</dbReference>
<dbReference type="PANTHER" id="PTHR15427:SF23">
    <property type="entry name" value="EMI DOMAIN-CONTAINING PROTEIN 1"/>
    <property type="match status" value="1"/>
</dbReference>
<dbReference type="Pfam" id="PF01391">
    <property type="entry name" value="Collagen"/>
    <property type="match status" value="2"/>
</dbReference>
<dbReference type="InterPro" id="IPR011489">
    <property type="entry name" value="EMI_domain"/>
</dbReference>
<feature type="compositionally biased region" description="Low complexity" evidence="6">
    <location>
        <begin position="170"/>
        <end position="180"/>
    </location>
</feature>
<feature type="compositionally biased region" description="Pro residues" evidence="6">
    <location>
        <begin position="204"/>
        <end position="224"/>
    </location>
</feature>
<accession>A0A8C9WP67</accession>
<dbReference type="Gene3D" id="1.20.5.320">
    <property type="entry name" value="6-Phosphogluconate Dehydrogenase, domain 3"/>
    <property type="match status" value="1"/>
</dbReference>
<feature type="region of interest" description="Disordered" evidence="6">
    <location>
        <begin position="170"/>
        <end position="371"/>
    </location>
</feature>
<evidence type="ECO:0000256" key="7">
    <source>
        <dbReference type="SAM" id="SignalP"/>
    </source>
</evidence>
<dbReference type="GeneID" id="108922390"/>
<dbReference type="GeneTree" id="ENSGT00940000161542"/>
<dbReference type="AlphaFoldDB" id="A0A8C9WP67"/>
<gene>
    <name evidence="9" type="primary">LOC108922390</name>
</gene>
<feature type="chain" id="PRO_5034095560" evidence="7">
    <location>
        <begin position="23"/>
        <end position="448"/>
    </location>
</feature>
<feature type="compositionally biased region" description="Pro residues" evidence="6">
    <location>
        <begin position="255"/>
        <end position="264"/>
    </location>
</feature>
<dbReference type="PANTHER" id="PTHR15427">
    <property type="entry name" value="EMILIN ELASTIN MICROFIBRIL INTERFACE-LOCATED PROTEIN ELASTIN MICROFIBRIL INTERFACER"/>
    <property type="match status" value="1"/>
</dbReference>
<keyword evidence="5" id="KW-1015">Disulfide bond</keyword>